<proteinExistence type="predicted"/>
<dbReference type="InterPro" id="IPR058248">
    <property type="entry name" value="Lxx211020-like"/>
</dbReference>
<dbReference type="Pfam" id="PF04314">
    <property type="entry name" value="PCuAC"/>
    <property type="match status" value="1"/>
</dbReference>
<dbReference type="EMBL" id="CP097253">
    <property type="protein sequence ID" value="UUR09017.1"/>
    <property type="molecule type" value="Genomic_DNA"/>
</dbReference>
<dbReference type="Proteomes" id="UP000831921">
    <property type="component" value="Chromosome"/>
</dbReference>
<dbReference type="InterPro" id="IPR007410">
    <property type="entry name" value="LpqE-like"/>
</dbReference>
<evidence type="ECO:0000313" key="2">
    <source>
        <dbReference type="EMBL" id="UUR09017.1"/>
    </source>
</evidence>
<dbReference type="PANTHER" id="PTHR36302">
    <property type="entry name" value="BLR7088 PROTEIN"/>
    <property type="match status" value="1"/>
</dbReference>
<sequence length="150" mass="14597">MKSLSFLVAALAVAAPATAQAPALHVGGWVRAGVGSSAAYVSVHNGGGADRLLGASSPAAGQVSIHDSQNNGGVVRMRAAGALPLPAGASIAMKPGGLHIMLTGLKAPLRPGAKLPIVLRFAKAGLVRASLPILPPGAQGPAAAGAHHGH</sequence>
<keyword evidence="1" id="KW-0732">Signal</keyword>
<feature type="chain" id="PRO_5045228751" evidence="1">
    <location>
        <begin position="20"/>
        <end position="150"/>
    </location>
</feature>
<keyword evidence="3" id="KW-1185">Reference proteome</keyword>
<dbReference type="Gene3D" id="2.60.40.1890">
    <property type="entry name" value="PCu(A)C copper chaperone"/>
    <property type="match status" value="1"/>
</dbReference>
<dbReference type="InterPro" id="IPR036182">
    <property type="entry name" value="PCuAC_sf"/>
</dbReference>
<accession>A0ABY5N0C4</accession>
<protein>
    <submittedName>
        <fullName evidence="2">Copper chaperone PCu(A)C</fullName>
    </submittedName>
</protein>
<reference evidence="2 3" key="1">
    <citation type="submission" date="2022-05" db="EMBL/GenBank/DDBJ databases">
        <title>S8-45 Sphingomonas ultraviolaceadurans.</title>
        <authorList>
            <person name="Liu Y."/>
        </authorList>
    </citation>
    <scope>NUCLEOTIDE SEQUENCE [LARGE SCALE GENOMIC DNA]</scope>
    <source>
        <strain evidence="2 3">S8-45</strain>
    </source>
</reference>
<evidence type="ECO:0000256" key="1">
    <source>
        <dbReference type="SAM" id="SignalP"/>
    </source>
</evidence>
<feature type="signal peptide" evidence="1">
    <location>
        <begin position="1"/>
        <end position="19"/>
    </location>
</feature>
<name>A0ABY5N0C4_9SPHN</name>
<dbReference type="SUPFAM" id="SSF110087">
    <property type="entry name" value="DR1885-like metal-binding protein"/>
    <property type="match status" value="1"/>
</dbReference>
<dbReference type="PANTHER" id="PTHR36302:SF1">
    <property type="entry name" value="COPPER CHAPERONE PCU(A)C"/>
    <property type="match status" value="1"/>
</dbReference>
<dbReference type="RefSeq" id="WP_249504785.1">
    <property type="nucleotide sequence ID" value="NZ_CP097253.1"/>
</dbReference>
<organism evidence="2 3">
    <name type="scientific">Sphingomonas glaciei</name>
    <dbReference type="NCBI Taxonomy" id="2938948"/>
    <lineage>
        <taxon>Bacteria</taxon>
        <taxon>Pseudomonadati</taxon>
        <taxon>Pseudomonadota</taxon>
        <taxon>Alphaproteobacteria</taxon>
        <taxon>Sphingomonadales</taxon>
        <taxon>Sphingomonadaceae</taxon>
        <taxon>Sphingomonas</taxon>
    </lineage>
</organism>
<evidence type="ECO:0000313" key="3">
    <source>
        <dbReference type="Proteomes" id="UP000831921"/>
    </source>
</evidence>
<gene>
    <name evidence="2" type="ORF">M1K48_05195</name>
</gene>